<dbReference type="RefSeq" id="WP_338668467.1">
    <property type="nucleotide sequence ID" value="NZ_CP146609.1"/>
</dbReference>
<keyword evidence="1 2" id="KW-0732">Signal</keyword>
<dbReference type="Gene3D" id="3.40.190.10">
    <property type="entry name" value="Periplasmic binding protein-like II"/>
    <property type="match status" value="2"/>
</dbReference>
<keyword evidence="5" id="KW-1185">Reference proteome</keyword>
<feature type="signal peptide" evidence="2">
    <location>
        <begin position="1"/>
        <end position="31"/>
    </location>
</feature>
<evidence type="ECO:0000259" key="3">
    <source>
        <dbReference type="SMART" id="SM00062"/>
    </source>
</evidence>
<dbReference type="EMBL" id="CP146609">
    <property type="protein sequence ID" value="WWX22752.1"/>
    <property type="molecule type" value="Genomic_DNA"/>
</dbReference>
<accession>A0ABZ2IVN2</accession>
<evidence type="ECO:0000256" key="1">
    <source>
        <dbReference type="ARBA" id="ARBA00022729"/>
    </source>
</evidence>
<name>A0ABZ2IVN2_9BACT</name>
<evidence type="ECO:0000313" key="5">
    <source>
        <dbReference type="Proteomes" id="UP001385389"/>
    </source>
</evidence>
<feature type="chain" id="PRO_5047275122" evidence="2">
    <location>
        <begin position="32"/>
        <end position="250"/>
    </location>
</feature>
<dbReference type="SMART" id="SM00062">
    <property type="entry name" value="PBPb"/>
    <property type="match status" value="1"/>
</dbReference>
<feature type="domain" description="Solute-binding protein family 3/N-terminal" evidence="3">
    <location>
        <begin position="35"/>
        <end position="250"/>
    </location>
</feature>
<reference evidence="4 5" key="1">
    <citation type="submission" date="2024-03" db="EMBL/GenBank/DDBJ databases">
        <title>Phenotype and Genome Characterization of a Sulfate-Reducing Bacterium Pseudodesulfovibrio sp. strain 5S69, isolated from Petroleum Reservoir in Tatarstan (Russia).</title>
        <authorList>
            <person name="Bidzhieva S.K."/>
            <person name="Kadnikov V."/>
            <person name="Tourova T.P."/>
            <person name="Samigullina S.R."/>
            <person name="Sokolova D.S."/>
            <person name="Poltaraus A.B."/>
            <person name="Avtukh A.N."/>
            <person name="Tereshina V.M."/>
            <person name="Mardanov A.V."/>
            <person name="Nazina T.N."/>
        </authorList>
    </citation>
    <scope>NUCLEOTIDE SEQUENCE [LARGE SCALE GENOMIC DNA]</scope>
    <source>
        <strain evidence="4 5">5S69</strain>
    </source>
</reference>
<dbReference type="SUPFAM" id="SSF53850">
    <property type="entry name" value="Periplasmic binding protein-like II"/>
    <property type="match status" value="1"/>
</dbReference>
<organism evidence="4 5">
    <name type="scientific">Pseudodesulfovibrio methanolicus</name>
    <dbReference type="NCBI Taxonomy" id="3126690"/>
    <lineage>
        <taxon>Bacteria</taxon>
        <taxon>Pseudomonadati</taxon>
        <taxon>Thermodesulfobacteriota</taxon>
        <taxon>Desulfovibrionia</taxon>
        <taxon>Desulfovibrionales</taxon>
        <taxon>Desulfovibrionaceae</taxon>
    </lineage>
</organism>
<proteinExistence type="predicted"/>
<gene>
    <name evidence="4" type="ORF">V8V93_00810</name>
</gene>
<dbReference type="PANTHER" id="PTHR35936:SF19">
    <property type="entry name" value="AMINO-ACID-BINDING PROTEIN YXEM-RELATED"/>
    <property type="match status" value="1"/>
</dbReference>
<protein>
    <submittedName>
        <fullName evidence="4">Transporter substrate-binding domain-containing protein</fullName>
    </submittedName>
</protein>
<evidence type="ECO:0000313" key="4">
    <source>
        <dbReference type="EMBL" id="WWX22752.1"/>
    </source>
</evidence>
<evidence type="ECO:0000256" key="2">
    <source>
        <dbReference type="SAM" id="SignalP"/>
    </source>
</evidence>
<dbReference type="InterPro" id="IPR001638">
    <property type="entry name" value="Solute-binding_3/MltF_N"/>
</dbReference>
<sequence>MPHDSPPPRLRPVLLLLLLSLWSCLPAQAFAQDRELRIVTVELGACGRMEEGRPGGFCFELGNALAREAGLASENRLVPLARGVEEMDTGMADMIITPPEGRIAELAEDIGPVKAMTLVAWGRVETPLRDVRDLAGKTVAVLRGSRYERARAKALKYIPFPCKNHELGFKMLMAGRVDAVIGSRQGLAAATDRLGLRRRFLGRPLVLERDFMRVYVSLRVPPSVRARLRKALNRLVEDGTVARLRGRYPL</sequence>
<dbReference type="Proteomes" id="UP001385389">
    <property type="component" value="Chromosome"/>
</dbReference>
<dbReference type="PANTHER" id="PTHR35936">
    <property type="entry name" value="MEMBRANE-BOUND LYTIC MUREIN TRANSGLYCOSYLASE F"/>
    <property type="match status" value="1"/>
</dbReference>